<feature type="region of interest" description="Disordered" evidence="8">
    <location>
        <begin position="1237"/>
        <end position="1283"/>
    </location>
</feature>
<dbReference type="CDD" id="cd07230">
    <property type="entry name" value="Pat_TGL4-5_like"/>
    <property type="match status" value="1"/>
</dbReference>
<feature type="region of interest" description="Disordered" evidence="8">
    <location>
        <begin position="1115"/>
        <end position="1208"/>
    </location>
</feature>
<keyword evidence="6 7" id="KW-0443">Lipid metabolism</keyword>
<evidence type="ECO:0000259" key="9">
    <source>
        <dbReference type="PROSITE" id="PS51635"/>
    </source>
</evidence>
<proteinExistence type="predicted"/>
<dbReference type="GO" id="GO:0006641">
    <property type="term" value="P:triglyceride metabolic process"/>
    <property type="evidence" value="ECO:0007669"/>
    <property type="project" value="UniProtKB-ARBA"/>
</dbReference>
<sequence>MGLPSSPSFSFRIPSIHDGIQLSGRLYLPRQLEQLETAEDWQKRGAIVAHPYAPLGGCYDDPVVSTVGGELLEGGYVVGTFNFRGAGDSDGKTSWTAKPELADYVSFYGLMLCFLDALKVAGATSSSPRRRELNPSDESSSGSFSVILGGYSYGSMIASHVPTVDVVLKLFQDAPKDSFAAAIRSRACQCSAHCNSSFQAELRPQTPDHTRPNSRARSPLPVVLGQSPSSQKERKVSLEGVRRSLDRAKRKISLGSRSSDVGSQERKTGVTEKLRTPMPRISYLLVSPILPPISQFLTMFSKVSLSSTVSSGTSAQGVPIPSVKAEEQLSAHPTLVIYGDNDNFTAADKIEKWCEDISNTAGSRIHAQEVEGAGHFWHDQRAKAQMKATIRAWSDTCERTGSPPAERKGADCIYPTTELLWRFQPHAQAQAQAQAHFILLASPSVPPRWEDTARVFSGFVSARVMQGSSRFSTDSAPIETPEKIQRRLRALVTFFGCTQGICSHGRFTFRQPYAIAPDTGPTMSLLRDPTAMHPQCHRRTKFEPKTQTRPGSLQSSGLRKSASIASISSFVRNSVTWATDTLHTYKDGLSKEERERRAQVEDRKQILYLRMRNAVSFAEWRSCASELDELENNNAWKESVECNEYYPQVIQERLKQLEDARISCDVHRMIFLVRTALSRDLGSMSNPNLYKHTHIGTKRLIDRYIDTAVDTISTLVELTATRRDPEEMKHVLDQLIAARQAFGRSALLLSGGATFGMNHIGVLKALWEAKLLPRIISGASAGSIVCAVFCSRTDDEMPDLLRSFPYGDFAVFEEEGREENILQKTARFLKHGSFLDITNLARAMRVWLGDITFQESYNRTRRILNICVSSAGVYELPRLLNYITAPNVLIWSAVAVSCSVPLVFTPFVLMEKDPLTGEVVPWNDLHRQYIDGSVDGDLPMTRLAEMFNVNHFIVSQVNPHVVPFLPRDEGPISDHTRQTSPPSQWLQKATNLATEEVLHRMHVLSELGIFSNSLMKASSILSQKYFGDINIFPEIPYSNFPLVLKNPTTEFMLKACLSGERASWPKLARIRNHLAIELALDRGVQAMRAMVALSPVQADLRFHVQYRSDESFDSSKAYVGHQRRSSYSHESERSRYARNQPDGRPVHQLRKAHSTYSADHSPPSTVVNATPTLDKAKECRFEGSPGNTKRQRHRNDSFSHGIDMDDADISPLERPALPSHRASWGPSTCETSLPLSAEQISQQHRRSPSTDCIKQLSRPSTPRSWKASTPTVMSTPNSHDSFRMTPVMNSALESFQ</sequence>
<comment type="caution">
    <text evidence="7">Lacks conserved residue(s) required for the propagation of feature annotation.</text>
</comment>
<dbReference type="InterPro" id="IPR002641">
    <property type="entry name" value="PNPLA_dom"/>
</dbReference>
<feature type="active site" description="Proton acceptor" evidence="7">
    <location>
        <position position="931"/>
    </location>
</feature>
<evidence type="ECO:0000256" key="6">
    <source>
        <dbReference type="ARBA" id="ARBA00023098"/>
    </source>
</evidence>
<feature type="compositionally biased region" description="Basic and acidic residues" evidence="8">
    <location>
        <begin position="231"/>
        <end position="242"/>
    </location>
</feature>
<evidence type="ECO:0000256" key="3">
    <source>
        <dbReference type="ARBA" id="ARBA00022801"/>
    </source>
</evidence>
<protein>
    <submittedName>
        <fullName evidence="10">Patatin family phospholipase</fullName>
    </submittedName>
</protein>
<dbReference type="PANTHER" id="PTHR14226">
    <property type="entry name" value="NEUROPATHY TARGET ESTERASE/SWISS CHEESE D.MELANOGASTER"/>
    <property type="match status" value="1"/>
</dbReference>
<dbReference type="Gene3D" id="3.40.50.1820">
    <property type="entry name" value="alpha/beta hydrolase"/>
    <property type="match status" value="1"/>
</dbReference>
<feature type="compositionally biased region" description="Polar residues" evidence="8">
    <location>
        <begin position="1154"/>
        <end position="1171"/>
    </location>
</feature>
<evidence type="ECO:0000256" key="7">
    <source>
        <dbReference type="PROSITE-ProRule" id="PRU01161"/>
    </source>
</evidence>
<dbReference type="SUPFAM" id="SSF53474">
    <property type="entry name" value="alpha/beta-Hydrolases"/>
    <property type="match status" value="1"/>
</dbReference>
<feature type="region of interest" description="Disordered" evidence="8">
    <location>
        <begin position="201"/>
        <end position="242"/>
    </location>
</feature>
<reference evidence="11" key="1">
    <citation type="journal article" date="2014" name="Genome Announc.">
        <title>Draft genome sequence of the formaldehyde-resistant fungus Byssochlamys spectabilis No. 5 (anamorph Paecilomyces variotii No. 5) (NBRC109023).</title>
        <authorList>
            <person name="Oka T."/>
            <person name="Ekino K."/>
            <person name="Fukuda K."/>
            <person name="Nomura Y."/>
        </authorList>
    </citation>
    <scope>NUCLEOTIDE SEQUENCE [LARGE SCALE GENOMIC DNA]</scope>
    <source>
        <strain evidence="11">No. 5 / NBRC 109023</strain>
    </source>
</reference>
<dbReference type="InParanoid" id="V5HV10"/>
<feature type="compositionally biased region" description="Polar residues" evidence="8">
    <location>
        <begin position="1249"/>
        <end position="1279"/>
    </location>
</feature>
<name>V5HV10_BYSSN</name>
<evidence type="ECO:0000256" key="5">
    <source>
        <dbReference type="ARBA" id="ARBA00022989"/>
    </source>
</evidence>
<dbReference type="Pfam" id="PF01734">
    <property type="entry name" value="Patatin"/>
    <property type="match status" value="1"/>
</dbReference>
<dbReference type="PANTHER" id="PTHR14226:SF10">
    <property type="entry name" value="TRIACYLGLYCEROL LIPASE 4-RELATED"/>
    <property type="match status" value="1"/>
</dbReference>
<keyword evidence="11" id="KW-1185">Reference proteome</keyword>
<keyword evidence="3 7" id="KW-0378">Hydrolase</keyword>
<feature type="active site" description="Nucleophile" evidence="7">
    <location>
        <position position="780"/>
    </location>
</feature>
<dbReference type="GO" id="GO:0004806">
    <property type="term" value="F:triacylglycerol lipase activity"/>
    <property type="evidence" value="ECO:0007669"/>
    <property type="project" value="InterPro"/>
</dbReference>
<dbReference type="GO" id="GO:0016042">
    <property type="term" value="P:lipid catabolic process"/>
    <property type="evidence" value="ECO:0007669"/>
    <property type="project" value="UniProtKB-UniRule"/>
</dbReference>
<evidence type="ECO:0000256" key="2">
    <source>
        <dbReference type="ARBA" id="ARBA00022692"/>
    </source>
</evidence>
<dbReference type="EMBL" id="BAUL01000058">
    <property type="protein sequence ID" value="GAD93490.1"/>
    <property type="molecule type" value="Genomic_DNA"/>
</dbReference>
<dbReference type="PROSITE" id="PS51635">
    <property type="entry name" value="PNPLA"/>
    <property type="match status" value="1"/>
</dbReference>
<dbReference type="InterPro" id="IPR029058">
    <property type="entry name" value="AB_hydrolase_fold"/>
</dbReference>
<dbReference type="InterPro" id="IPR016035">
    <property type="entry name" value="Acyl_Trfase/lysoPLipase"/>
</dbReference>
<dbReference type="Pfam" id="PF11815">
    <property type="entry name" value="DUF3336"/>
    <property type="match status" value="1"/>
</dbReference>
<dbReference type="HOGENOM" id="CLU_279407_0_0_1"/>
<keyword evidence="5" id="KW-1133">Transmembrane helix</keyword>
<dbReference type="Proteomes" id="UP000018001">
    <property type="component" value="Unassembled WGS sequence"/>
</dbReference>
<feature type="domain" description="PNPLA" evidence="9">
    <location>
        <begin position="747"/>
        <end position="944"/>
    </location>
</feature>
<gene>
    <name evidence="10" type="ORF">PVAR5_2101</name>
</gene>
<dbReference type="OrthoDB" id="10049244at2759"/>
<feature type="short sequence motif" description="GXSXG" evidence="7">
    <location>
        <begin position="778"/>
        <end position="782"/>
    </location>
</feature>
<keyword evidence="5" id="KW-0472">Membrane</keyword>
<evidence type="ECO:0000256" key="8">
    <source>
        <dbReference type="SAM" id="MobiDB-lite"/>
    </source>
</evidence>
<evidence type="ECO:0000313" key="10">
    <source>
        <dbReference type="EMBL" id="GAD93490.1"/>
    </source>
</evidence>
<dbReference type="SUPFAM" id="SSF52151">
    <property type="entry name" value="FabD/lysophospholipase-like"/>
    <property type="match status" value="1"/>
</dbReference>
<dbReference type="Gene3D" id="3.40.1090.10">
    <property type="entry name" value="Cytosolic phospholipase A2 catalytic domain"/>
    <property type="match status" value="1"/>
</dbReference>
<comment type="caution">
    <text evidence="10">The sequence shown here is derived from an EMBL/GenBank/DDBJ whole genome shotgun (WGS) entry which is preliminary data.</text>
</comment>
<accession>V5HV10</accession>
<keyword evidence="2" id="KW-0812">Transmembrane</keyword>
<dbReference type="eggNOG" id="KOG2214">
    <property type="taxonomic scope" value="Eukaryota"/>
</dbReference>
<dbReference type="InterPro" id="IPR050301">
    <property type="entry name" value="NTE"/>
</dbReference>
<evidence type="ECO:0000313" key="11">
    <source>
        <dbReference type="Proteomes" id="UP000018001"/>
    </source>
</evidence>
<evidence type="ECO:0000256" key="4">
    <source>
        <dbReference type="ARBA" id="ARBA00022963"/>
    </source>
</evidence>
<dbReference type="InterPro" id="IPR021771">
    <property type="entry name" value="Triacylglycerol_lipase_N"/>
</dbReference>
<organism evidence="10 11">
    <name type="scientific">Byssochlamys spectabilis (strain No. 5 / NBRC 109023)</name>
    <name type="common">Paecilomyces variotii</name>
    <dbReference type="NCBI Taxonomy" id="1356009"/>
    <lineage>
        <taxon>Eukaryota</taxon>
        <taxon>Fungi</taxon>
        <taxon>Dikarya</taxon>
        <taxon>Ascomycota</taxon>
        <taxon>Pezizomycotina</taxon>
        <taxon>Eurotiomycetes</taxon>
        <taxon>Eurotiomycetidae</taxon>
        <taxon>Eurotiales</taxon>
        <taxon>Thermoascaceae</taxon>
        <taxon>Paecilomyces</taxon>
    </lineage>
</organism>
<evidence type="ECO:0000256" key="1">
    <source>
        <dbReference type="ARBA" id="ARBA00002682"/>
    </source>
</evidence>
<comment type="function">
    <text evidence="1">Probable lipid hydrolase.</text>
</comment>
<dbReference type="FunCoup" id="V5HV10">
    <property type="interactions" value="139"/>
</dbReference>
<keyword evidence="4 7" id="KW-0442">Lipid degradation</keyword>